<accession>A0A4D6LC58</accession>
<dbReference type="EMBL" id="CP039347">
    <property type="protein sequence ID" value="QCD85955.1"/>
    <property type="molecule type" value="Genomic_DNA"/>
</dbReference>
<keyword evidence="2" id="KW-1185">Reference proteome</keyword>
<evidence type="ECO:0000313" key="2">
    <source>
        <dbReference type="Proteomes" id="UP000501690"/>
    </source>
</evidence>
<organism evidence="1 2">
    <name type="scientific">Vigna unguiculata</name>
    <name type="common">Cowpea</name>
    <dbReference type="NCBI Taxonomy" id="3917"/>
    <lineage>
        <taxon>Eukaryota</taxon>
        <taxon>Viridiplantae</taxon>
        <taxon>Streptophyta</taxon>
        <taxon>Embryophyta</taxon>
        <taxon>Tracheophyta</taxon>
        <taxon>Spermatophyta</taxon>
        <taxon>Magnoliopsida</taxon>
        <taxon>eudicotyledons</taxon>
        <taxon>Gunneridae</taxon>
        <taxon>Pentapetalae</taxon>
        <taxon>rosids</taxon>
        <taxon>fabids</taxon>
        <taxon>Fabales</taxon>
        <taxon>Fabaceae</taxon>
        <taxon>Papilionoideae</taxon>
        <taxon>50 kb inversion clade</taxon>
        <taxon>NPAAA clade</taxon>
        <taxon>indigoferoid/millettioid clade</taxon>
        <taxon>Phaseoleae</taxon>
        <taxon>Vigna</taxon>
    </lineage>
</organism>
<protein>
    <submittedName>
        <fullName evidence="1">Uncharacterized protein</fullName>
    </submittedName>
</protein>
<sequence>MEGTAVVAAKEERLRLHVDAGDEGGDFISEEDGGGTEMFAHAVAHHTSRSF</sequence>
<dbReference type="Proteomes" id="UP000501690">
    <property type="component" value="Linkage Group LG3"/>
</dbReference>
<evidence type="ECO:0000313" key="1">
    <source>
        <dbReference type="EMBL" id="QCD85955.1"/>
    </source>
</evidence>
<proteinExistence type="predicted"/>
<dbReference type="AlphaFoldDB" id="A0A4D6LC58"/>
<gene>
    <name evidence="1" type="ORF">DEO72_LG3g476</name>
</gene>
<reference evidence="1 2" key="1">
    <citation type="submission" date="2019-04" db="EMBL/GenBank/DDBJ databases">
        <title>An improved genome assembly and genetic linkage map for asparagus bean, Vigna unguiculata ssp. sesquipedialis.</title>
        <authorList>
            <person name="Xia Q."/>
            <person name="Zhang R."/>
            <person name="Dong Y."/>
        </authorList>
    </citation>
    <scope>NUCLEOTIDE SEQUENCE [LARGE SCALE GENOMIC DNA]</scope>
    <source>
        <tissue evidence="1">Leaf</tissue>
    </source>
</reference>
<name>A0A4D6LC58_VIGUN</name>